<feature type="transmembrane region" description="Helical" evidence="11">
    <location>
        <begin position="225"/>
        <end position="257"/>
    </location>
</feature>
<feature type="transmembrane region" description="Helical" evidence="11">
    <location>
        <begin position="192"/>
        <end position="213"/>
    </location>
</feature>
<keyword evidence="3 11" id="KW-0813">Transport</keyword>
<accession>A0A127A330</accession>
<evidence type="ECO:0000256" key="10">
    <source>
        <dbReference type="ARBA" id="ARBA00023310"/>
    </source>
</evidence>
<dbReference type="HAMAP" id="MF_01393">
    <property type="entry name" value="ATP_synth_a_bact"/>
    <property type="match status" value="1"/>
</dbReference>
<dbReference type="PANTHER" id="PTHR11410">
    <property type="entry name" value="ATP SYNTHASE SUBUNIT A"/>
    <property type="match status" value="1"/>
</dbReference>
<dbReference type="PRINTS" id="PR00123">
    <property type="entry name" value="ATPASEA"/>
</dbReference>
<feature type="transmembrane region" description="Helical" evidence="11">
    <location>
        <begin position="153"/>
        <end position="172"/>
    </location>
</feature>
<dbReference type="PATRIC" id="fig|37927.3.peg.2612"/>
<keyword evidence="7 11" id="KW-1133">Transmembrane helix</keyword>
<protein>
    <recommendedName>
        <fullName evidence="11 12">ATP synthase subunit a</fullName>
    </recommendedName>
    <alternativeName>
        <fullName evidence="11">ATP synthase F0 sector subunit a</fullName>
    </alternativeName>
    <alternativeName>
        <fullName evidence="11">F-ATPase subunit 6</fullName>
    </alternativeName>
</protein>
<evidence type="ECO:0000313" key="14">
    <source>
        <dbReference type="Proteomes" id="UP000070134"/>
    </source>
</evidence>
<evidence type="ECO:0000256" key="2">
    <source>
        <dbReference type="ARBA" id="ARBA00006810"/>
    </source>
</evidence>
<keyword evidence="10 11" id="KW-0066">ATP synthesis</keyword>
<dbReference type="SUPFAM" id="SSF81336">
    <property type="entry name" value="F1F0 ATP synthase subunit A"/>
    <property type="match status" value="1"/>
</dbReference>
<dbReference type="RefSeq" id="WP_066498577.1">
    <property type="nucleotide sequence ID" value="NZ_BJMO01000015.1"/>
</dbReference>
<dbReference type="InterPro" id="IPR035908">
    <property type="entry name" value="F0_ATP_A_sf"/>
</dbReference>
<evidence type="ECO:0000256" key="1">
    <source>
        <dbReference type="ARBA" id="ARBA00004141"/>
    </source>
</evidence>
<dbReference type="NCBIfam" id="TIGR01131">
    <property type="entry name" value="ATP_synt_6_or_A"/>
    <property type="match status" value="1"/>
</dbReference>
<feature type="transmembrane region" description="Helical" evidence="11">
    <location>
        <begin position="39"/>
        <end position="57"/>
    </location>
</feature>
<dbReference type="InterPro" id="IPR045083">
    <property type="entry name" value="ATP_synth_F0_asu_bact/mt"/>
</dbReference>
<feature type="transmembrane region" description="Helical" evidence="11">
    <location>
        <begin position="96"/>
        <end position="116"/>
    </location>
</feature>
<proteinExistence type="inferred from homology"/>
<keyword evidence="11" id="KW-1003">Cell membrane</keyword>
<dbReference type="GO" id="GO:0045259">
    <property type="term" value="C:proton-transporting ATP synthase complex"/>
    <property type="evidence" value="ECO:0007669"/>
    <property type="project" value="UniProtKB-KW"/>
</dbReference>
<gene>
    <name evidence="11" type="primary">atpB</name>
    <name evidence="13" type="ORF">SA2016_2536</name>
</gene>
<evidence type="ECO:0000256" key="9">
    <source>
        <dbReference type="ARBA" id="ARBA00023136"/>
    </source>
</evidence>
<dbReference type="GO" id="GO:0005886">
    <property type="term" value="C:plasma membrane"/>
    <property type="evidence" value="ECO:0007669"/>
    <property type="project" value="UniProtKB-SubCell"/>
</dbReference>
<organism evidence="13 14">
    <name type="scientific">Sinomonas atrocyanea</name>
    <dbReference type="NCBI Taxonomy" id="37927"/>
    <lineage>
        <taxon>Bacteria</taxon>
        <taxon>Bacillati</taxon>
        <taxon>Actinomycetota</taxon>
        <taxon>Actinomycetes</taxon>
        <taxon>Micrococcales</taxon>
        <taxon>Micrococcaceae</taxon>
        <taxon>Sinomonas</taxon>
    </lineage>
</organism>
<feature type="transmembrane region" description="Helical" evidence="11">
    <location>
        <begin position="128"/>
        <end position="146"/>
    </location>
</feature>
<keyword evidence="14" id="KW-1185">Reference proteome</keyword>
<name>A0A127A330_9MICC</name>
<sequence length="266" mass="29059">MTPLTLPAEDSGAFTPPTLEDMHLPAIFPWGAHEGFSKQMLMVLLSVVFIAWFFIAASRKGQLVPGKLQFAGEYLYGFVRNSIGKDIIGGKDFMKFVPLLFALFFFILVNNIYGAIPFFQLPTMSHVGGAYFLAALVYVTWIGVGLKKFGARFLKLTVVPAGVPWYILPIVVPIEIISNFIVRPMTHSLRLFATMLAGHLVVALAGSGIAFLIAQESVVLKGTSLLVLVGATAMYMLEALIMVLQAYVFTLLTAIYIQGALHADAH</sequence>
<evidence type="ECO:0000256" key="11">
    <source>
        <dbReference type="HAMAP-Rule" id="MF_01393"/>
    </source>
</evidence>
<dbReference type="STRING" id="37927.SA2016_2536"/>
<dbReference type="KEGG" id="satk:SA2016_2536"/>
<dbReference type="Pfam" id="PF00119">
    <property type="entry name" value="ATP-synt_A"/>
    <property type="match status" value="1"/>
</dbReference>
<keyword evidence="9 11" id="KW-0472">Membrane</keyword>
<evidence type="ECO:0000256" key="12">
    <source>
        <dbReference type="RuleBase" id="RU000483"/>
    </source>
</evidence>
<keyword evidence="4 11" id="KW-0138">CF(0)</keyword>
<evidence type="ECO:0000256" key="4">
    <source>
        <dbReference type="ARBA" id="ARBA00022547"/>
    </source>
</evidence>
<evidence type="ECO:0000256" key="5">
    <source>
        <dbReference type="ARBA" id="ARBA00022692"/>
    </source>
</evidence>
<dbReference type="EMBL" id="CP014518">
    <property type="protein sequence ID" value="AMM33204.1"/>
    <property type="molecule type" value="Genomic_DNA"/>
</dbReference>
<comment type="similarity">
    <text evidence="2 11 12">Belongs to the ATPase A chain family.</text>
</comment>
<dbReference type="Gene3D" id="1.20.120.220">
    <property type="entry name" value="ATP synthase, F0 complex, subunit A"/>
    <property type="match status" value="1"/>
</dbReference>
<evidence type="ECO:0000256" key="3">
    <source>
        <dbReference type="ARBA" id="ARBA00022448"/>
    </source>
</evidence>
<dbReference type="PANTHER" id="PTHR11410:SF0">
    <property type="entry name" value="ATP SYNTHASE SUBUNIT A"/>
    <property type="match status" value="1"/>
</dbReference>
<reference evidence="13 14" key="1">
    <citation type="submission" date="2016-02" db="EMBL/GenBank/DDBJ databases">
        <title>Complete genome of Sinomonas atrocyanea KCTC 3377.</title>
        <authorList>
            <person name="Kim K.M."/>
        </authorList>
    </citation>
    <scope>NUCLEOTIDE SEQUENCE [LARGE SCALE GENOMIC DNA]</scope>
    <source>
        <strain evidence="13 14">KCTC 3377</strain>
    </source>
</reference>
<dbReference type="InterPro" id="IPR000568">
    <property type="entry name" value="ATP_synth_F0_asu"/>
</dbReference>
<keyword evidence="5 11" id="KW-0812">Transmembrane</keyword>
<dbReference type="Proteomes" id="UP000070134">
    <property type="component" value="Chromosome"/>
</dbReference>
<dbReference type="AlphaFoldDB" id="A0A127A330"/>
<comment type="function">
    <text evidence="11 12">Key component of the proton channel; it plays a direct role in the translocation of protons across the membrane.</text>
</comment>
<dbReference type="GO" id="GO:0046933">
    <property type="term" value="F:proton-transporting ATP synthase activity, rotational mechanism"/>
    <property type="evidence" value="ECO:0007669"/>
    <property type="project" value="UniProtKB-UniRule"/>
</dbReference>
<dbReference type="CDD" id="cd00310">
    <property type="entry name" value="ATP-synt_Fo_a_6"/>
    <property type="match status" value="1"/>
</dbReference>
<evidence type="ECO:0000256" key="6">
    <source>
        <dbReference type="ARBA" id="ARBA00022781"/>
    </source>
</evidence>
<evidence type="ECO:0000313" key="13">
    <source>
        <dbReference type="EMBL" id="AMM33204.1"/>
    </source>
</evidence>
<evidence type="ECO:0000256" key="7">
    <source>
        <dbReference type="ARBA" id="ARBA00022989"/>
    </source>
</evidence>
<evidence type="ECO:0000256" key="8">
    <source>
        <dbReference type="ARBA" id="ARBA00023065"/>
    </source>
</evidence>
<keyword evidence="6 11" id="KW-0375">Hydrogen ion transport</keyword>
<dbReference type="OrthoDB" id="9809130at2"/>
<keyword evidence="8 11" id="KW-0406">Ion transport</keyword>
<comment type="subcellular location">
    <subcellularLocation>
        <location evidence="11 12">Cell membrane</location>
        <topology evidence="11 12">Multi-pass membrane protein</topology>
    </subcellularLocation>
    <subcellularLocation>
        <location evidence="1">Membrane</location>
        <topology evidence="1">Multi-pass membrane protein</topology>
    </subcellularLocation>
</comment>